<gene>
    <name evidence="9" type="ORF">DNTS_034391</name>
</gene>
<keyword evidence="2 3" id="KW-0728">SH3 domain</keyword>
<dbReference type="InterPro" id="IPR014775">
    <property type="entry name" value="L27_C"/>
</dbReference>
<evidence type="ECO:0000259" key="7">
    <source>
        <dbReference type="PROSITE" id="PS50106"/>
    </source>
</evidence>
<dbReference type="InterPro" id="IPR013087">
    <property type="entry name" value="Znf_C2H2_type"/>
</dbReference>
<dbReference type="SUPFAM" id="SSF50044">
    <property type="entry name" value="SH3-domain"/>
    <property type="match status" value="1"/>
</dbReference>
<dbReference type="Gene3D" id="1.10.287.650">
    <property type="entry name" value="L27 domain"/>
    <property type="match status" value="1"/>
</dbReference>
<evidence type="ECO:0000259" key="8">
    <source>
        <dbReference type="PROSITE" id="PS51022"/>
    </source>
</evidence>
<dbReference type="PROSITE" id="PS50052">
    <property type="entry name" value="GUANYLATE_KINASE_2"/>
    <property type="match status" value="1"/>
</dbReference>
<dbReference type="Proteomes" id="UP000316079">
    <property type="component" value="Unassembled WGS sequence"/>
</dbReference>
<evidence type="ECO:0000259" key="5">
    <source>
        <dbReference type="PROSITE" id="PS50002"/>
    </source>
</evidence>
<dbReference type="InterPro" id="IPR036034">
    <property type="entry name" value="PDZ_sf"/>
</dbReference>
<feature type="compositionally biased region" description="Polar residues" evidence="4">
    <location>
        <begin position="361"/>
        <end position="375"/>
    </location>
</feature>
<dbReference type="Pfam" id="PF02828">
    <property type="entry name" value="L27"/>
    <property type="match status" value="1"/>
</dbReference>
<feature type="domain" description="L27" evidence="8">
    <location>
        <begin position="1"/>
        <end position="61"/>
    </location>
</feature>
<dbReference type="SUPFAM" id="SSF52540">
    <property type="entry name" value="P-loop containing nucleoside triphosphate hydrolases"/>
    <property type="match status" value="1"/>
</dbReference>
<dbReference type="InterPro" id="IPR004172">
    <property type="entry name" value="L27_dom"/>
</dbReference>
<dbReference type="Gene3D" id="2.30.30.40">
    <property type="entry name" value="SH3 Domains"/>
    <property type="match status" value="1"/>
</dbReference>
<dbReference type="SUPFAM" id="SSF50156">
    <property type="entry name" value="PDZ domain-like"/>
    <property type="match status" value="1"/>
</dbReference>
<feature type="region of interest" description="Disordered" evidence="4">
    <location>
        <begin position="361"/>
        <end position="420"/>
    </location>
</feature>
<evidence type="ECO:0000313" key="10">
    <source>
        <dbReference type="Proteomes" id="UP000316079"/>
    </source>
</evidence>
<dbReference type="SMART" id="SM00569">
    <property type="entry name" value="L27"/>
    <property type="match status" value="2"/>
</dbReference>
<accession>A0A553Q1A4</accession>
<name>A0A553Q1A4_9TELE</name>
<dbReference type="Pfam" id="PF00595">
    <property type="entry name" value="PDZ"/>
    <property type="match status" value="1"/>
</dbReference>
<dbReference type="InterPro" id="IPR027417">
    <property type="entry name" value="P-loop_NTPase"/>
</dbReference>
<evidence type="ECO:0000259" key="6">
    <source>
        <dbReference type="PROSITE" id="PS50052"/>
    </source>
</evidence>
<dbReference type="SMART" id="SM00072">
    <property type="entry name" value="GuKc"/>
    <property type="match status" value="1"/>
</dbReference>
<feature type="domain" description="L27" evidence="8">
    <location>
        <begin position="68"/>
        <end position="119"/>
    </location>
</feature>
<dbReference type="InterPro" id="IPR036892">
    <property type="entry name" value="L27_dom_sf"/>
</dbReference>
<dbReference type="InterPro" id="IPR050716">
    <property type="entry name" value="MAGUK"/>
</dbReference>
<dbReference type="CDD" id="cd00071">
    <property type="entry name" value="GMPK"/>
    <property type="match status" value="1"/>
</dbReference>
<dbReference type="STRING" id="623744.A0A553Q1A4"/>
<proteinExistence type="inferred from homology"/>
<dbReference type="InterPro" id="IPR001452">
    <property type="entry name" value="SH3_domain"/>
</dbReference>
<evidence type="ECO:0000256" key="3">
    <source>
        <dbReference type="PROSITE-ProRule" id="PRU00192"/>
    </source>
</evidence>
<dbReference type="Gene3D" id="2.30.42.10">
    <property type="match status" value="1"/>
</dbReference>
<dbReference type="EMBL" id="SRMA01026461">
    <property type="protein sequence ID" value="TRY83698.1"/>
    <property type="molecule type" value="Genomic_DNA"/>
</dbReference>
<dbReference type="PANTHER" id="PTHR23122">
    <property type="entry name" value="MEMBRANE-ASSOCIATED GUANYLATE KINASE MAGUK"/>
    <property type="match status" value="1"/>
</dbReference>
<evidence type="ECO:0000313" key="9">
    <source>
        <dbReference type="EMBL" id="TRY83698.1"/>
    </source>
</evidence>
<dbReference type="OrthoDB" id="439127at2759"/>
<dbReference type="AlphaFoldDB" id="A0A553Q1A4"/>
<dbReference type="PROSITE" id="PS50002">
    <property type="entry name" value="SH3"/>
    <property type="match status" value="1"/>
</dbReference>
<dbReference type="PROSITE" id="PS51022">
    <property type="entry name" value="L27"/>
    <property type="match status" value="2"/>
</dbReference>
<dbReference type="SUPFAM" id="SSF101288">
    <property type="entry name" value="L27 domain"/>
    <property type="match status" value="1"/>
</dbReference>
<comment type="caution">
    <text evidence="9">The sequence shown here is derived from an EMBL/GenBank/DDBJ whole genome shotgun (WGS) entry which is preliminary data.</text>
</comment>
<evidence type="ECO:0000256" key="4">
    <source>
        <dbReference type="SAM" id="MobiDB-lite"/>
    </source>
</evidence>
<feature type="domain" description="SH3" evidence="5">
    <location>
        <begin position="493"/>
        <end position="563"/>
    </location>
</feature>
<dbReference type="PROSITE" id="PS50106">
    <property type="entry name" value="PDZ"/>
    <property type="match status" value="1"/>
</dbReference>
<dbReference type="InterPro" id="IPR036028">
    <property type="entry name" value="SH3-like_dom_sf"/>
</dbReference>
<dbReference type="InterPro" id="IPR001478">
    <property type="entry name" value="PDZ"/>
</dbReference>
<reference evidence="9 10" key="1">
    <citation type="journal article" date="2019" name="Sci. Data">
        <title>Hybrid genome assembly and annotation of Danionella translucida.</title>
        <authorList>
            <person name="Kadobianskyi M."/>
            <person name="Schulze L."/>
            <person name="Schuelke M."/>
            <person name="Judkewitz B."/>
        </authorList>
    </citation>
    <scope>NUCLEOTIDE SEQUENCE [LARGE SCALE GENOMIC DNA]</scope>
    <source>
        <strain evidence="9 10">Bolton</strain>
    </source>
</reference>
<dbReference type="InterPro" id="IPR008144">
    <property type="entry name" value="Guanylate_kin-like_dom"/>
</dbReference>
<evidence type="ECO:0000256" key="1">
    <source>
        <dbReference type="ARBA" id="ARBA00007014"/>
    </source>
</evidence>
<feature type="domain" description="PDZ" evidence="7">
    <location>
        <begin position="416"/>
        <end position="486"/>
    </location>
</feature>
<feature type="compositionally biased region" description="Low complexity" evidence="4">
    <location>
        <begin position="387"/>
        <end position="408"/>
    </location>
</feature>
<comment type="similarity">
    <text evidence="1">Belongs to the MAGUK family.</text>
</comment>
<dbReference type="Pfam" id="PF00625">
    <property type="entry name" value="Guanylate_kin"/>
    <property type="match status" value="1"/>
</dbReference>
<organism evidence="9 10">
    <name type="scientific">Danionella cerebrum</name>
    <dbReference type="NCBI Taxonomy" id="2873325"/>
    <lineage>
        <taxon>Eukaryota</taxon>
        <taxon>Metazoa</taxon>
        <taxon>Chordata</taxon>
        <taxon>Craniata</taxon>
        <taxon>Vertebrata</taxon>
        <taxon>Euteleostomi</taxon>
        <taxon>Actinopterygii</taxon>
        <taxon>Neopterygii</taxon>
        <taxon>Teleostei</taxon>
        <taxon>Ostariophysi</taxon>
        <taxon>Cypriniformes</taxon>
        <taxon>Danionidae</taxon>
        <taxon>Danioninae</taxon>
        <taxon>Danionella</taxon>
    </lineage>
</organism>
<keyword evidence="10" id="KW-1185">Reference proteome</keyword>
<sequence length="973" mass="109219">MFVSSDIDLAQILSEVLEEVRLSVDRDIIGADLLYSLLSAPWLYSLLRVYECLEQHSRNVPNPCLPHASRLCQELMSSLRGLPAPSSEAQELYALLKKPHMQELLSAHDSVAQRDYAPVLPAVPNEMSDNEEAVRIVCLVKNKQPLKCCGEGKPSHWNSLRRFTMEKLALARQFGSEDQSPLPSPGDLSSIPVRNLGSLSRYQSIGSCNLCCQTTNFSGGGLNQSSPAVCDSVMLVDDEHYKCSPVYPRSWCSPGCALQSQTAPCSPIFQRHRSVDATRSTHPALRFTKQQSLDELRSTVCTVANSMDTSTSDARDLRKKMVAVTEKMTDNMEDNAQALSLLVEVVDKLQDLIIANKSPDLSRTSRAHQRFQNWPGQHIAPSKKSSRSTPNVSSFSSSSSSLSSSSPSCNVDSPNGATIKKDPKTGNIFIARVIHGGLADRSGLLLPGDRLLEVNGQKVSGMPPEQVINILVQSEGNILLKVIPNSPQPINNQATLYVRAMVDYSPLQDPAIPCPDVGMAFSKGDLLEIVDQRDNRWWQARKLYSASMSYGLIPSTNQFRHKQRELWWSQPYQAHTCIRPCTPPALTSTHIQQLELFKVLVAIRILLSLPSLQPDLITLKKLESELSILMDSSCPQTITELIKSLDAILSADDLGEVEFMDEMRCTETDEEDFEFVSEEGENGEHMQGLYIGMNSQLLSHSVFRMEIDSLFESAGFRHSLRVWRRKAYSKQNPSCYSCSINSCHNILANLYEDVVHFQPHIDDPPRLIVLIGSSGVGVNELRRRLIKINPNTYQGPVSHTTRPQHLGEKNGREYHFVTKEVFAFLVVNHKFFEYGEHNGHMYGTSFDSVKDVVDSGKICVIDLEPHCINSVRTKKLKPYIIFVRPPSPESMRQTRKDPRFLANSYIKRYFQDKDFEEIVEASRAMEAKYRQFFDCVIVNKDLQDSCMDLFTAIQHAQEEPQWIPSSWFAPDGS</sequence>
<dbReference type="SMART" id="SM00228">
    <property type="entry name" value="PDZ"/>
    <property type="match status" value="1"/>
</dbReference>
<dbReference type="Gene3D" id="3.40.50.300">
    <property type="entry name" value="P-loop containing nucleotide triphosphate hydrolases"/>
    <property type="match status" value="1"/>
</dbReference>
<feature type="domain" description="Guanylate kinase-like" evidence="6">
    <location>
        <begin position="765"/>
        <end position="954"/>
    </location>
</feature>
<protein>
    <recommendedName>
        <fullName evidence="11">MAGUK p55 subfamily member 4</fullName>
    </recommendedName>
</protein>
<evidence type="ECO:0008006" key="11">
    <source>
        <dbReference type="Google" id="ProtNLM"/>
    </source>
</evidence>
<dbReference type="PROSITE" id="PS00028">
    <property type="entry name" value="ZINC_FINGER_C2H2_1"/>
    <property type="match status" value="1"/>
</dbReference>
<dbReference type="InterPro" id="IPR008145">
    <property type="entry name" value="GK/Ca_channel_bsu"/>
</dbReference>
<evidence type="ECO:0000256" key="2">
    <source>
        <dbReference type="ARBA" id="ARBA00022443"/>
    </source>
</evidence>